<sequence>MPLFLCVDVGGSKTAASIADAQGGIIGRGYAGSGNLAEVGPDRCFARIRHAVEAAIAATSVSPTEQPREDVCSLPFQDIWIGIAGCDTAVDEASITPRLSAYFQRSVTPTNDALLLASDALLSDTRYSIALVAGTGSVILGLEIPPSSADEVNIDTTGRPIVRCRKGGNGHLLGDHGSAYHLGVTAARIAADDHSMRRPTDSPLYASLCSHYGVANPGDLPARIHQLDSKLDVITAANTRKLLIATSSALILHSIAQPQADPLGFRIIQSCIEILAADIHDVTLALSQQTRHDIDGGFQLAQATLAMTGGIAARPSFREMLVRALSEKGVVFAGTTFVEHAGDHGAIGLSRAWARAAGKGD</sequence>
<dbReference type="OrthoDB" id="311172at2759"/>
<dbReference type="PANTHER" id="PTHR43190:SF3">
    <property type="entry name" value="N-ACETYL-D-GLUCOSAMINE KINASE"/>
    <property type="match status" value="1"/>
</dbReference>
<keyword evidence="2" id="KW-1185">Reference proteome</keyword>
<dbReference type="PANTHER" id="PTHR43190">
    <property type="entry name" value="N-ACETYL-D-GLUCOSAMINE KINASE"/>
    <property type="match status" value="1"/>
</dbReference>
<comment type="caution">
    <text evidence="1">The sequence shown here is derived from an EMBL/GenBank/DDBJ whole genome shotgun (WGS) entry which is preliminary data.</text>
</comment>
<evidence type="ECO:0008006" key="3">
    <source>
        <dbReference type="Google" id="ProtNLM"/>
    </source>
</evidence>
<name>A0A8H3TSF5_9TREE</name>
<dbReference type="SUPFAM" id="SSF53067">
    <property type="entry name" value="Actin-like ATPase domain"/>
    <property type="match status" value="1"/>
</dbReference>
<dbReference type="EMBL" id="BLZA01000018">
    <property type="protein sequence ID" value="GHJ86375.1"/>
    <property type="molecule type" value="Genomic_DNA"/>
</dbReference>
<gene>
    <name evidence="1" type="ORF">NliqN6_2777</name>
</gene>
<evidence type="ECO:0000313" key="1">
    <source>
        <dbReference type="EMBL" id="GHJ86375.1"/>
    </source>
</evidence>
<dbReference type="Proteomes" id="UP000620104">
    <property type="component" value="Unassembled WGS sequence"/>
</dbReference>
<evidence type="ECO:0000313" key="2">
    <source>
        <dbReference type="Proteomes" id="UP000620104"/>
    </source>
</evidence>
<reference evidence="1" key="1">
    <citation type="submission" date="2020-07" db="EMBL/GenBank/DDBJ databases">
        <title>Draft Genome Sequence of a Deep-Sea Yeast, Naganishia (Cryptococcus) liquefaciens strain N6.</title>
        <authorList>
            <person name="Han Y.W."/>
            <person name="Kajitani R."/>
            <person name="Morimoto H."/>
            <person name="Parhat M."/>
            <person name="Tsubouchi H."/>
            <person name="Bakenova O."/>
            <person name="Ogata M."/>
            <person name="Argunhan B."/>
            <person name="Aoki R."/>
            <person name="Kajiwara S."/>
            <person name="Itoh T."/>
            <person name="Iwasaki H."/>
        </authorList>
    </citation>
    <scope>NUCLEOTIDE SEQUENCE</scope>
    <source>
        <strain evidence="1">N6</strain>
    </source>
</reference>
<organism evidence="1 2">
    <name type="scientific">Naganishia liquefaciens</name>
    <dbReference type="NCBI Taxonomy" id="104408"/>
    <lineage>
        <taxon>Eukaryota</taxon>
        <taxon>Fungi</taxon>
        <taxon>Dikarya</taxon>
        <taxon>Basidiomycota</taxon>
        <taxon>Agaricomycotina</taxon>
        <taxon>Tremellomycetes</taxon>
        <taxon>Filobasidiales</taxon>
        <taxon>Filobasidiaceae</taxon>
        <taxon>Naganishia</taxon>
    </lineage>
</organism>
<protein>
    <recommendedName>
        <fullName evidence="3">ATPase BadF/BadG/BcrA/BcrD type domain-containing protein</fullName>
    </recommendedName>
</protein>
<dbReference type="AlphaFoldDB" id="A0A8H3TSF5"/>
<dbReference type="InterPro" id="IPR043129">
    <property type="entry name" value="ATPase_NBD"/>
</dbReference>
<dbReference type="InterPro" id="IPR052519">
    <property type="entry name" value="Euk-type_GlcNAc_Kinase"/>
</dbReference>
<dbReference type="Gene3D" id="3.30.420.40">
    <property type="match status" value="2"/>
</dbReference>
<proteinExistence type="predicted"/>
<accession>A0A8H3TSF5</accession>